<evidence type="ECO:0000256" key="2">
    <source>
        <dbReference type="ARBA" id="ARBA00023043"/>
    </source>
</evidence>
<dbReference type="Gene3D" id="1.10.287.110">
    <property type="entry name" value="DnaJ domain"/>
    <property type="match status" value="1"/>
</dbReference>
<keyword evidence="4" id="KW-1185">Reference proteome</keyword>
<dbReference type="PANTHER" id="PTHR24198">
    <property type="entry name" value="ANKYRIN REPEAT AND PROTEIN KINASE DOMAIN-CONTAINING PROTEIN"/>
    <property type="match status" value="1"/>
</dbReference>
<dbReference type="InterPro" id="IPR036869">
    <property type="entry name" value="J_dom_sf"/>
</dbReference>
<keyword evidence="1" id="KW-0677">Repeat</keyword>
<comment type="caution">
    <text evidence="3">The sequence shown here is derived from an EMBL/GenBank/DDBJ whole genome shotgun (WGS) entry which is preliminary data.</text>
</comment>
<keyword evidence="2" id="KW-0040">ANK repeat</keyword>
<sequence length="190" mass="22321">MKKEQKIQIENKVKKFIEIDKVYKVLSNQGARKKYDRDGCYKHQNDNEGSENQQYEYPNFWHNFENYCKEWSKLIRIGTLFTCIDLGDLEKCSSLIEESADINIRHNGSNRYISNCYLNLTPIELAIQKDHEAILSLLVENKAEISPNALHIAIEYNSKKVFDLLINEYGININYQDKDGNTALHHVFKW</sequence>
<dbReference type="SUPFAM" id="SSF48403">
    <property type="entry name" value="Ankyrin repeat"/>
    <property type="match status" value="1"/>
</dbReference>
<evidence type="ECO:0008006" key="5">
    <source>
        <dbReference type="Google" id="ProtNLM"/>
    </source>
</evidence>
<dbReference type="AlphaFoldDB" id="A0A8J3HWX8"/>
<dbReference type="Pfam" id="PF13637">
    <property type="entry name" value="Ank_4"/>
    <property type="match status" value="1"/>
</dbReference>
<evidence type="ECO:0000256" key="1">
    <source>
        <dbReference type="ARBA" id="ARBA00022737"/>
    </source>
</evidence>
<dbReference type="InterPro" id="IPR002110">
    <property type="entry name" value="Ankyrin_rpt"/>
</dbReference>
<accession>A0A8J3HWX8</accession>
<dbReference type="InterPro" id="IPR036770">
    <property type="entry name" value="Ankyrin_rpt-contain_sf"/>
</dbReference>
<dbReference type="PANTHER" id="PTHR24198:SF165">
    <property type="entry name" value="ANKYRIN REPEAT-CONTAINING PROTEIN-RELATED"/>
    <property type="match status" value="1"/>
</dbReference>
<dbReference type="Gene3D" id="1.25.40.20">
    <property type="entry name" value="Ankyrin repeat-containing domain"/>
    <property type="match status" value="1"/>
</dbReference>
<dbReference type="EMBL" id="BNGU01000034">
    <property type="protein sequence ID" value="GHM59786.1"/>
    <property type="molecule type" value="Genomic_DNA"/>
</dbReference>
<dbReference type="Proteomes" id="UP000637906">
    <property type="component" value="Unassembled WGS sequence"/>
</dbReference>
<proteinExistence type="predicted"/>
<gene>
    <name evidence="3" type="ORF">sL5_07790</name>
</gene>
<evidence type="ECO:0000313" key="4">
    <source>
        <dbReference type="Proteomes" id="UP000637906"/>
    </source>
</evidence>
<evidence type="ECO:0000313" key="3">
    <source>
        <dbReference type="EMBL" id="GHM59786.1"/>
    </source>
</evidence>
<organism evidence="3 4">
    <name type="scientific">Candidatus Mesenet longicola</name>
    <dbReference type="NCBI Taxonomy" id="1892558"/>
    <lineage>
        <taxon>Bacteria</taxon>
        <taxon>Pseudomonadati</taxon>
        <taxon>Pseudomonadota</taxon>
        <taxon>Alphaproteobacteria</taxon>
        <taxon>Rickettsiales</taxon>
        <taxon>Anaplasmataceae</taxon>
        <taxon>Candidatus Mesenet</taxon>
    </lineage>
</organism>
<name>A0A8J3HWX8_9RICK</name>
<reference evidence="3 4" key="1">
    <citation type="journal article" date="2021" name="Microb. Ecol.">
        <title>Candidatus Mesenet longicola: Novel Endosymbionts of Brontispa longissima that Induce Cytoplasmic Incompatibility.</title>
        <authorList>
            <person name="Takano S."/>
            <person name="Gotoh Y."/>
            <person name="Hayashi T."/>
        </authorList>
    </citation>
    <scope>NUCLEOTIDE SEQUENCE [LARGE SCALE GENOMIC DNA]</scope>
    <source>
        <strain evidence="3">L5</strain>
    </source>
</reference>
<protein>
    <recommendedName>
        <fullName evidence="5">Ankyrin repeat domain-containing protein</fullName>
    </recommendedName>
</protein>